<dbReference type="OrthoDB" id="10042665at2759"/>
<dbReference type="PANTHER" id="PTHR46411:SF3">
    <property type="entry name" value="AAA+ ATPASE DOMAIN-CONTAINING PROTEIN"/>
    <property type="match status" value="1"/>
</dbReference>
<sequence>MPPEIPKSLPQYTLLNKDKLVGPTKQALDTSSESNEIQGFIPSAKVEGDGPNADVDVVESDDGGDLAALVDDVEEERVAPGRRTAYTRAATHPIVLTVEASGGYTGSDVYSLAQQSTVNEEKVHGGVVFLRPVKLFVRHESLIRESLKELQLAGGRERLGYINRFDDEKSGHLDGFVVDCLSLGTDGSSYVPKLETIAIKHYNGKRRIPTLPVYPLRFDSREAELRTKFSANGKRFLDLTRHPFCHKTVRGKTLDEPSYELDAQVIVDMTLASTAKSEWRLGSSISTDDFTQRRKRNERAVLVDAIFKDLEYEELDAAMFAAKAMGMLGPLQADDLTEEDLMLMQPYVYAFVLRSRQWVNVRTSDLHDVMFENSFQDLVIPVDHKETVRALVKTHEDARASHLFGACIPSIGSALDLVKGKGAGLIILLHGPPGVGKTSTAECVADDTKRPLYPITCGDIGRTAAELESNLQYNFRLAHKWGCVLLLDEADIFLAKRTKTDIRHNARHNAVTSVFLRSLGYYAGILFLTSNRVGAIDPAFKSRIKMSLSYPKLDLSVTTQLYQKFIDRARAEQEATRTHRFKIRDKEILAFAKKHFIGLERKNRETWNGRQIRNAFQTAIALVEYQYMTKDTDEPKPSLGKKQFKSVAQGSREFDNYLYSVLGSTEAGEARRDGWRDDGFMVAPAPMAMNHPGTAQRSQAAWSSHSRQARKKVPQVSDSGDLSDSDTDEDDSDESGKEKNEYSVAGAAAAKVTIEAQSASISGGSIYMEQFQKSL</sequence>
<evidence type="ECO:0000256" key="1">
    <source>
        <dbReference type="SAM" id="MobiDB-lite"/>
    </source>
</evidence>
<dbReference type="CDD" id="cd19481">
    <property type="entry name" value="RecA-like_protease"/>
    <property type="match status" value="1"/>
</dbReference>
<evidence type="ECO:0000313" key="4">
    <source>
        <dbReference type="Proteomes" id="UP000008782"/>
    </source>
</evidence>
<dbReference type="InterPro" id="IPR003959">
    <property type="entry name" value="ATPase_AAA_core"/>
</dbReference>
<feature type="domain" description="AAA+ ATPase" evidence="2">
    <location>
        <begin position="423"/>
        <end position="554"/>
    </location>
</feature>
<dbReference type="AlphaFoldDB" id="E3Q5C4"/>
<dbReference type="Pfam" id="PF23232">
    <property type="entry name" value="AAA_lid_13"/>
    <property type="match status" value="1"/>
</dbReference>
<dbReference type="HOGENOM" id="CLU_004471_2_7_1"/>
<dbReference type="InterPro" id="IPR054289">
    <property type="entry name" value="DUF7025"/>
</dbReference>
<dbReference type="Pfam" id="PF00004">
    <property type="entry name" value="AAA"/>
    <property type="match status" value="1"/>
</dbReference>
<feature type="compositionally biased region" description="Acidic residues" evidence="1">
    <location>
        <begin position="721"/>
        <end position="733"/>
    </location>
</feature>
<evidence type="ECO:0000259" key="2">
    <source>
        <dbReference type="SMART" id="SM00382"/>
    </source>
</evidence>
<dbReference type="SUPFAM" id="SSF52540">
    <property type="entry name" value="P-loop containing nucleoside triphosphate hydrolases"/>
    <property type="match status" value="1"/>
</dbReference>
<dbReference type="InterPro" id="IPR003593">
    <property type="entry name" value="AAA+_ATPase"/>
</dbReference>
<name>E3Q5C4_COLGM</name>
<keyword evidence="4" id="KW-1185">Reference proteome</keyword>
<dbReference type="RefSeq" id="XP_008089911.1">
    <property type="nucleotide sequence ID" value="XM_008091720.1"/>
</dbReference>
<organism evidence="4">
    <name type="scientific">Colletotrichum graminicola (strain M1.001 / M2 / FGSC 10212)</name>
    <name type="common">Maize anthracnose fungus</name>
    <name type="synonym">Glomerella graminicola</name>
    <dbReference type="NCBI Taxonomy" id="645133"/>
    <lineage>
        <taxon>Eukaryota</taxon>
        <taxon>Fungi</taxon>
        <taxon>Dikarya</taxon>
        <taxon>Ascomycota</taxon>
        <taxon>Pezizomycotina</taxon>
        <taxon>Sordariomycetes</taxon>
        <taxon>Hypocreomycetidae</taxon>
        <taxon>Glomerellales</taxon>
        <taxon>Glomerellaceae</taxon>
        <taxon>Colletotrichum</taxon>
        <taxon>Colletotrichum graminicola species complex</taxon>
    </lineage>
</organism>
<proteinExistence type="predicted"/>
<protein>
    <submittedName>
        <fullName evidence="3">ATPase</fullName>
    </submittedName>
</protein>
<dbReference type="STRING" id="645133.E3Q5C4"/>
<dbReference type="EMBL" id="GG697333">
    <property type="protein sequence ID" value="EFQ25891.1"/>
    <property type="molecule type" value="Genomic_DNA"/>
</dbReference>
<accession>E3Q5C4</accession>
<dbReference type="PANTHER" id="PTHR46411">
    <property type="entry name" value="FAMILY ATPASE, PUTATIVE-RELATED"/>
    <property type="match status" value="1"/>
</dbReference>
<evidence type="ECO:0000313" key="3">
    <source>
        <dbReference type="EMBL" id="EFQ25891.1"/>
    </source>
</evidence>
<gene>
    <name evidence="3" type="ORF">GLRG_01035</name>
</gene>
<reference evidence="4" key="1">
    <citation type="journal article" date="2012" name="Nat. Genet.">
        <title>Lifestyle transitions in plant pathogenic Colletotrichum fungi deciphered by genome and transcriptome analyses.</title>
        <authorList>
            <person name="O'Connell R.J."/>
            <person name="Thon M.R."/>
            <person name="Hacquard S."/>
            <person name="Amyotte S.G."/>
            <person name="Kleemann J."/>
            <person name="Torres M.F."/>
            <person name="Damm U."/>
            <person name="Buiate E.A."/>
            <person name="Epstein L."/>
            <person name="Alkan N."/>
            <person name="Altmueller J."/>
            <person name="Alvarado-Balderrama L."/>
            <person name="Bauser C.A."/>
            <person name="Becker C."/>
            <person name="Birren B.W."/>
            <person name="Chen Z."/>
            <person name="Choi J."/>
            <person name="Crouch J.A."/>
            <person name="Duvick J.P."/>
            <person name="Farman M.A."/>
            <person name="Gan P."/>
            <person name="Heiman D."/>
            <person name="Henrissat B."/>
            <person name="Howard R.J."/>
            <person name="Kabbage M."/>
            <person name="Koch C."/>
            <person name="Kracher B."/>
            <person name="Kubo Y."/>
            <person name="Law A.D."/>
            <person name="Lebrun M.-H."/>
            <person name="Lee Y.-H."/>
            <person name="Miyara I."/>
            <person name="Moore N."/>
            <person name="Neumann U."/>
            <person name="Nordstroem K."/>
            <person name="Panaccione D.G."/>
            <person name="Panstruga R."/>
            <person name="Place M."/>
            <person name="Proctor R.H."/>
            <person name="Prusky D."/>
            <person name="Rech G."/>
            <person name="Reinhardt R."/>
            <person name="Rollins J.A."/>
            <person name="Rounsley S."/>
            <person name="Schardl C.L."/>
            <person name="Schwartz D.C."/>
            <person name="Shenoy N."/>
            <person name="Shirasu K."/>
            <person name="Sikhakolli U.R."/>
            <person name="Stueber K."/>
            <person name="Sukno S.A."/>
            <person name="Sweigard J.A."/>
            <person name="Takano Y."/>
            <person name="Takahara H."/>
            <person name="Trail F."/>
            <person name="van der Does H.C."/>
            <person name="Voll L.M."/>
            <person name="Will I."/>
            <person name="Young S."/>
            <person name="Zeng Q."/>
            <person name="Zhang J."/>
            <person name="Zhou S."/>
            <person name="Dickman M.B."/>
            <person name="Schulze-Lefert P."/>
            <person name="Ver Loren van Themaat E."/>
            <person name="Ma L.-J."/>
            <person name="Vaillancourt L.J."/>
        </authorList>
    </citation>
    <scope>NUCLEOTIDE SEQUENCE [LARGE SCALE GENOMIC DNA]</scope>
    <source>
        <strain evidence="4">M1.001 / M2 / FGSC 10212</strain>
    </source>
</reference>
<dbReference type="VEuPathDB" id="FungiDB:GLRG_01035"/>
<dbReference type="GO" id="GO:0016887">
    <property type="term" value="F:ATP hydrolysis activity"/>
    <property type="evidence" value="ECO:0007669"/>
    <property type="project" value="InterPro"/>
</dbReference>
<dbReference type="GeneID" id="24406400"/>
<dbReference type="Gene3D" id="3.40.50.300">
    <property type="entry name" value="P-loop containing nucleotide triphosphate hydrolases"/>
    <property type="match status" value="1"/>
</dbReference>
<dbReference type="InterPro" id="IPR027417">
    <property type="entry name" value="P-loop_NTPase"/>
</dbReference>
<dbReference type="eggNOG" id="KOG0742">
    <property type="taxonomic scope" value="Eukaryota"/>
</dbReference>
<feature type="compositionally biased region" description="Polar residues" evidence="1">
    <location>
        <begin position="693"/>
        <end position="706"/>
    </location>
</feature>
<dbReference type="GO" id="GO:0005524">
    <property type="term" value="F:ATP binding"/>
    <property type="evidence" value="ECO:0007669"/>
    <property type="project" value="InterPro"/>
</dbReference>
<dbReference type="Pfam" id="PF22942">
    <property type="entry name" value="DUF7025"/>
    <property type="match status" value="1"/>
</dbReference>
<dbReference type="Proteomes" id="UP000008782">
    <property type="component" value="Unassembled WGS sequence"/>
</dbReference>
<feature type="region of interest" description="Disordered" evidence="1">
    <location>
        <begin position="683"/>
        <end position="745"/>
    </location>
</feature>
<dbReference type="SMART" id="SM00382">
    <property type="entry name" value="AAA"/>
    <property type="match status" value="1"/>
</dbReference>
<dbReference type="InterPro" id="IPR056599">
    <property type="entry name" value="AAA_lid_fung"/>
</dbReference>